<dbReference type="AlphaFoldDB" id="A0A2K8U473"/>
<evidence type="ECO:0000313" key="4">
    <source>
        <dbReference type="Proteomes" id="UP000232638"/>
    </source>
</evidence>
<dbReference type="KEGG" id="tsy:THSYN_01945"/>
<dbReference type="PANTHER" id="PTHR43574">
    <property type="entry name" value="EPIMERASE-RELATED"/>
    <property type="match status" value="1"/>
</dbReference>
<sequence length="335" mass="36960">MRVLVTGAAGFIGAALSLRLLERGDQVIGVDNLNDYYDVALKEARLALLTGHPAYTDLRVDIEHGEVLRGVFDTYGPERVVNLAAQAGVRYSIENPLAYVATNLVGFANVLEACRHTGVEHLVYASSSSVYGANTTMPFSVHHNVDHPVSLYAASKKANELMAHTYSHLYGLPTTGLRFFTVYGPWGRPDMALFKFTRAIIAGEPIDVFNYGRHRRDFTYIDDIVEGVIRVLDRPAAGNPDWSSAAPDAATSRAPYRLYNIGNNNPVELMEYIAVLETSLGLKAQLNLLPLQPGDVPDTYADVSELVRDIGYQPRTSVADGVARFVDWYRGFYKI</sequence>
<dbReference type="Gene3D" id="3.40.50.720">
    <property type="entry name" value="NAD(P)-binding Rossmann-like Domain"/>
    <property type="match status" value="1"/>
</dbReference>
<gene>
    <name evidence="3" type="ORF">THSYN_01945</name>
</gene>
<dbReference type="Proteomes" id="UP000232638">
    <property type="component" value="Chromosome"/>
</dbReference>
<evidence type="ECO:0000313" key="3">
    <source>
        <dbReference type="EMBL" id="AUB79841.1"/>
    </source>
</evidence>
<keyword evidence="4" id="KW-1185">Reference proteome</keyword>
<dbReference type="OrthoDB" id="9803010at2"/>
<feature type="domain" description="NAD-dependent epimerase/dehydratase" evidence="2">
    <location>
        <begin position="3"/>
        <end position="240"/>
    </location>
</feature>
<dbReference type="InterPro" id="IPR001509">
    <property type="entry name" value="Epimerase_deHydtase"/>
</dbReference>
<dbReference type="SUPFAM" id="SSF51735">
    <property type="entry name" value="NAD(P)-binding Rossmann-fold domains"/>
    <property type="match status" value="1"/>
</dbReference>
<protein>
    <submittedName>
        <fullName evidence="3">Capsular biosynthesis protein CpsI</fullName>
    </submittedName>
</protein>
<proteinExistence type="predicted"/>
<dbReference type="InterPro" id="IPR036291">
    <property type="entry name" value="NAD(P)-bd_dom_sf"/>
</dbReference>
<evidence type="ECO:0000256" key="1">
    <source>
        <dbReference type="ARBA" id="ARBA00023027"/>
    </source>
</evidence>
<dbReference type="Pfam" id="PF01370">
    <property type="entry name" value="Epimerase"/>
    <property type="match status" value="1"/>
</dbReference>
<name>A0A2K8U473_9GAMM</name>
<evidence type="ECO:0000259" key="2">
    <source>
        <dbReference type="Pfam" id="PF01370"/>
    </source>
</evidence>
<reference evidence="3 4" key="1">
    <citation type="submission" date="2017-03" db="EMBL/GenBank/DDBJ databases">
        <title>Complete genome sequence of Candidatus 'Thiodictyon syntrophicum' sp. nov. strain Cad16T, a photolithoautotroph purple sulfur bacterium isolated from an alpine meromictic lake.</title>
        <authorList>
            <person name="Luedin S.M."/>
            <person name="Pothier J.F."/>
            <person name="Danza F."/>
            <person name="Storelli N."/>
            <person name="Wittwer M."/>
            <person name="Tonolla M."/>
        </authorList>
    </citation>
    <scope>NUCLEOTIDE SEQUENCE [LARGE SCALE GENOMIC DNA]</scope>
    <source>
        <strain evidence="3 4">Cad16T</strain>
    </source>
</reference>
<dbReference type="CDD" id="cd05253">
    <property type="entry name" value="UDP_GE_SDE_e"/>
    <property type="match status" value="1"/>
</dbReference>
<dbReference type="PRINTS" id="PR01713">
    <property type="entry name" value="NUCEPIMERASE"/>
</dbReference>
<dbReference type="RefSeq" id="WP_100917656.1">
    <property type="nucleotide sequence ID" value="NZ_CP020370.1"/>
</dbReference>
<organism evidence="3 4">
    <name type="scientific">Candidatus Thiodictyon syntrophicum</name>
    <dbReference type="NCBI Taxonomy" id="1166950"/>
    <lineage>
        <taxon>Bacteria</taxon>
        <taxon>Pseudomonadati</taxon>
        <taxon>Pseudomonadota</taxon>
        <taxon>Gammaproteobacteria</taxon>
        <taxon>Chromatiales</taxon>
        <taxon>Chromatiaceae</taxon>
        <taxon>Thiodictyon</taxon>
    </lineage>
</organism>
<keyword evidence="1" id="KW-0520">NAD</keyword>
<dbReference type="EMBL" id="CP020370">
    <property type="protein sequence ID" value="AUB79841.1"/>
    <property type="molecule type" value="Genomic_DNA"/>
</dbReference>
<accession>A0A2K8U473</accession>